<evidence type="ECO:0000256" key="1">
    <source>
        <dbReference type="ARBA" id="ARBA00022443"/>
    </source>
</evidence>
<keyword evidence="6" id="KW-1185">Reference proteome</keyword>
<organism evidence="5 6">
    <name type="scientific">Desmophyllum pertusum</name>
    <dbReference type="NCBI Taxonomy" id="174260"/>
    <lineage>
        <taxon>Eukaryota</taxon>
        <taxon>Metazoa</taxon>
        <taxon>Cnidaria</taxon>
        <taxon>Anthozoa</taxon>
        <taxon>Hexacorallia</taxon>
        <taxon>Scleractinia</taxon>
        <taxon>Caryophylliina</taxon>
        <taxon>Caryophylliidae</taxon>
        <taxon>Desmophyllum</taxon>
    </lineage>
</organism>
<sequence length="272" mass="31057">METAILKNCRRTASIISNDPVQLLVIGKEDYQRIFMGQTKTGEEPAHLKFCRNLDFLADWPVDLLLAHPETGVCQVLLRLEITKPRLSGKRENREQLSTADKLANLTEDRHRKTTYSASRVRRVPTRRNTPAEEEKRHSIEYGTALYDFTGTAADELSFEKGDKIEITERVNDDWLRGKHKGQEGMLPRTFVELSKAESAPELQSVKKDRKPTPKAKALFDFDGEFGDELSFKTGDVIVLVERVNEEWFKGEINKRVGRFPAAFVEILTPLP</sequence>
<dbReference type="PANTHER" id="PTHR14167">
    <property type="entry name" value="SH3 DOMAIN-CONTAINING"/>
    <property type="match status" value="1"/>
</dbReference>
<proteinExistence type="predicted"/>
<gene>
    <name evidence="5" type="ORF">OS493_037295</name>
</gene>
<feature type="domain" description="SH3" evidence="3">
    <location>
        <begin position="211"/>
        <end position="270"/>
    </location>
</feature>
<dbReference type="InterPro" id="IPR014710">
    <property type="entry name" value="RmlC-like_jellyroll"/>
</dbReference>
<dbReference type="SUPFAM" id="SSF50044">
    <property type="entry name" value="SH3-domain"/>
    <property type="match status" value="2"/>
</dbReference>
<dbReference type="PRINTS" id="PR00452">
    <property type="entry name" value="SH3DOMAIN"/>
</dbReference>
<dbReference type="OrthoDB" id="166212at2759"/>
<accession>A0A9X0D875</accession>
<dbReference type="InterPro" id="IPR050384">
    <property type="entry name" value="Endophilin_SH3RF"/>
</dbReference>
<protein>
    <submittedName>
        <fullName evidence="5">Uncharacterized protein</fullName>
    </submittedName>
</protein>
<dbReference type="InterPro" id="IPR036028">
    <property type="entry name" value="SH3-like_dom_sf"/>
</dbReference>
<dbReference type="PROSITE" id="PS50002">
    <property type="entry name" value="SH3"/>
    <property type="match status" value="2"/>
</dbReference>
<dbReference type="AlphaFoldDB" id="A0A9X0D875"/>
<dbReference type="PRINTS" id="PR00499">
    <property type="entry name" value="P67PHOX"/>
</dbReference>
<feature type="domain" description="SH3" evidence="3">
    <location>
        <begin position="138"/>
        <end position="197"/>
    </location>
</feature>
<dbReference type="InterPro" id="IPR001452">
    <property type="entry name" value="SH3_domain"/>
</dbReference>
<evidence type="ECO:0000313" key="5">
    <source>
        <dbReference type="EMBL" id="KAJ7388484.1"/>
    </source>
</evidence>
<dbReference type="PANTHER" id="PTHR14167:SF116">
    <property type="entry name" value="CAP, ISOFORM AC"/>
    <property type="match status" value="1"/>
</dbReference>
<evidence type="ECO:0000256" key="2">
    <source>
        <dbReference type="PROSITE-ProRule" id="PRU00192"/>
    </source>
</evidence>
<dbReference type="CDD" id="cd00174">
    <property type="entry name" value="SH3"/>
    <property type="match status" value="1"/>
</dbReference>
<feature type="domain" description="Cyclic nucleotide-binding" evidence="4">
    <location>
        <begin position="1"/>
        <end position="36"/>
    </location>
</feature>
<comment type="caution">
    <text evidence="5">The sequence shown here is derived from an EMBL/GenBank/DDBJ whole genome shotgun (WGS) entry which is preliminary data.</text>
</comment>
<evidence type="ECO:0000313" key="6">
    <source>
        <dbReference type="Proteomes" id="UP001163046"/>
    </source>
</evidence>
<dbReference type="PROSITE" id="PS50042">
    <property type="entry name" value="CNMP_BINDING_3"/>
    <property type="match status" value="1"/>
</dbReference>
<keyword evidence="1 2" id="KW-0728">SH3 domain</keyword>
<dbReference type="Pfam" id="PF00018">
    <property type="entry name" value="SH3_1"/>
    <property type="match status" value="2"/>
</dbReference>
<dbReference type="SMART" id="SM00326">
    <property type="entry name" value="SH3"/>
    <property type="match status" value="2"/>
</dbReference>
<dbReference type="Proteomes" id="UP001163046">
    <property type="component" value="Unassembled WGS sequence"/>
</dbReference>
<dbReference type="EMBL" id="MU825465">
    <property type="protein sequence ID" value="KAJ7388484.1"/>
    <property type="molecule type" value="Genomic_DNA"/>
</dbReference>
<dbReference type="Gene3D" id="2.30.30.40">
    <property type="entry name" value="SH3 Domains"/>
    <property type="match status" value="2"/>
</dbReference>
<reference evidence="5" key="1">
    <citation type="submission" date="2023-01" db="EMBL/GenBank/DDBJ databases">
        <title>Genome assembly of the deep-sea coral Lophelia pertusa.</title>
        <authorList>
            <person name="Herrera S."/>
            <person name="Cordes E."/>
        </authorList>
    </citation>
    <scope>NUCLEOTIDE SEQUENCE</scope>
    <source>
        <strain evidence="5">USNM1676648</strain>
        <tissue evidence="5">Polyp</tissue>
    </source>
</reference>
<dbReference type="InterPro" id="IPR000595">
    <property type="entry name" value="cNMP-bd_dom"/>
</dbReference>
<name>A0A9X0D875_9CNID</name>
<evidence type="ECO:0000259" key="4">
    <source>
        <dbReference type="PROSITE" id="PS50042"/>
    </source>
</evidence>
<evidence type="ECO:0000259" key="3">
    <source>
        <dbReference type="PROSITE" id="PS50002"/>
    </source>
</evidence>
<dbReference type="Gene3D" id="2.60.120.10">
    <property type="entry name" value="Jelly Rolls"/>
    <property type="match status" value="1"/>
</dbReference>